<evidence type="ECO:0000256" key="3">
    <source>
        <dbReference type="ARBA" id="ARBA00008773"/>
    </source>
</evidence>
<comment type="catalytic activity">
    <reaction evidence="1">
        <text>Hydrolysis of (1-&gt;3)-beta-D-glucosidic linkages in (1-&gt;3)-beta-D-glucans.</text>
        <dbReference type="EC" id="3.2.1.39"/>
    </reaction>
</comment>
<dbReference type="EMBL" id="SKBN01000078">
    <property type="protein sequence ID" value="TGJ83982.1"/>
    <property type="molecule type" value="Genomic_DNA"/>
</dbReference>
<dbReference type="SUPFAM" id="SSF51445">
    <property type="entry name" value="(Trans)glycosidases"/>
    <property type="match status" value="1"/>
</dbReference>
<reference evidence="7 8" key="1">
    <citation type="submission" date="2019-03" db="EMBL/GenBank/DDBJ databases">
        <title>Draft genome sequence of Xylaria hypoxylon DSM 108379, a ubiquitous saprotrophic-parasitic fungi on hardwood.</title>
        <authorList>
            <person name="Buettner E."/>
            <person name="Leonhardt S."/>
            <person name="Gebauer A.M."/>
            <person name="Liers C."/>
            <person name="Hofrichter M."/>
            <person name="Kellner H."/>
        </authorList>
    </citation>
    <scope>NUCLEOTIDE SEQUENCE [LARGE SCALE GENOMIC DNA]</scope>
    <source>
        <strain evidence="7 8">DSM 108379</strain>
    </source>
</reference>
<dbReference type="Proteomes" id="UP000297716">
    <property type="component" value="Unassembled WGS sequence"/>
</dbReference>
<comment type="caution">
    <text evidence="7">The sequence shown here is derived from an EMBL/GenBank/DDBJ whole genome shotgun (WGS) entry which is preliminary data.</text>
</comment>
<evidence type="ECO:0000313" key="8">
    <source>
        <dbReference type="Proteomes" id="UP000297716"/>
    </source>
</evidence>
<sequence length="314" mass="33997">MQIQALAITLGVLAALSAAEAIQGFNYGSTNSDGSCRKYGDFKQLFERAKNLPRASGFTAARLYTSIQCGTSADPIEAYQAAIDTDTKILVGLWTSAGRYVFENELNALITAAKTLGTAFTDRVVGISVGSEDLYRSTPQGIANDAGPGCTAGEIQSYIGWMRDWIKGTLLEGKLITHVDTWTAWVLPENSELIQAIDFLGHNSFPYFEDARANAIEKAADNFWSAVAATESVAQGKDVWIIETGWPDTGPVRRDAVPSLDSAKTYWNTIGCSLFGKRGTFWYTLVDGATTEADLSFAITPNLNATPKFDLTCH</sequence>
<comment type="subcellular location">
    <subcellularLocation>
        <location evidence="2">Cell envelope</location>
    </subcellularLocation>
</comment>
<proteinExistence type="inferred from homology"/>
<dbReference type="AlphaFoldDB" id="A0A4Z0Z5W4"/>
<dbReference type="InterPro" id="IPR017853">
    <property type="entry name" value="GH"/>
</dbReference>
<dbReference type="PANTHER" id="PTHR16631">
    <property type="entry name" value="GLUCAN 1,3-BETA-GLUCOSIDASE"/>
    <property type="match status" value="1"/>
</dbReference>
<evidence type="ECO:0000256" key="5">
    <source>
        <dbReference type="ARBA" id="ARBA00022801"/>
    </source>
</evidence>
<gene>
    <name evidence="7" type="ORF">E0Z10_g4755</name>
</gene>
<evidence type="ECO:0000313" key="7">
    <source>
        <dbReference type="EMBL" id="TGJ83982.1"/>
    </source>
</evidence>
<name>A0A4Z0Z5W4_9PEZI</name>
<evidence type="ECO:0000256" key="6">
    <source>
        <dbReference type="SAM" id="SignalP"/>
    </source>
</evidence>
<dbReference type="GO" id="GO:0005576">
    <property type="term" value="C:extracellular region"/>
    <property type="evidence" value="ECO:0007669"/>
    <property type="project" value="TreeGrafter"/>
</dbReference>
<dbReference type="EC" id="3.2.1.39" evidence="4"/>
<evidence type="ECO:0000256" key="1">
    <source>
        <dbReference type="ARBA" id="ARBA00000382"/>
    </source>
</evidence>
<keyword evidence="6" id="KW-0732">Signal</keyword>
<dbReference type="STRING" id="37992.A0A4Z0Z5W4"/>
<dbReference type="GO" id="GO:0009986">
    <property type="term" value="C:cell surface"/>
    <property type="evidence" value="ECO:0007669"/>
    <property type="project" value="TreeGrafter"/>
</dbReference>
<organism evidence="7 8">
    <name type="scientific">Xylaria hypoxylon</name>
    <dbReference type="NCBI Taxonomy" id="37992"/>
    <lineage>
        <taxon>Eukaryota</taxon>
        <taxon>Fungi</taxon>
        <taxon>Dikarya</taxon>
        <taxon>Ascomycota</taxon>
        <taxon>Pezizomycotina</taxon>
        <taxon>Sordariomycetes</taxon>
        <taxon>Xylariomycetidae</taxon>
        <taxon>Xylariales</taxon>
        <taxon>Xylariaceae</taxon>
        <taxon>Xylaria</taxon>
    </lineage>
</organism>
<protein>
    <recommendedName>
        <fullName evidence="4">glucan endo-1,3-beta-D-glucosidase</fullName>
        <ecNumber evidence="4">3.2.1.39</ecNumber>
    </recommendedName>
</protein>
<dbReference type="InterPro" id="IPR050732">
    <property type="entry name" value="Beta-glucan_modifiers"/>
</dbReference>
<evidence type="ECO:0000256" key="4">
    <source>
        <dbReference type="ARBA" id="ARBA00012780"/>
    </source>
</evidence>
<keyword evidence="5" id="KW-0378">Hydrolase</keyword>
<dbReference type="GO" id="GO:0042973">
    <property type="term" value="F:glucan endo-1,3-beta-D-glucosidase activity"/>
    <property type="evidence" value="ECO:0007669"/>
    <property type="project" value="UniProtKB-EC"/>
</dbReference>
<dbReference type="GO" id="GO:0009277">
    <property type="term" value="C:fungal-type cell wall"/>
    <property type="evidence" value="ECO:0007669"/>
    <property type="project" value="TreeGrafter"/>
</dbReference>
<dbReference type="PANTHER" id="PTHR16631:SF13">
    <property type="entry name" value="GLUCAN ENDO-1,3-BETA-GLUCOSIDASE EGLC-RELATED"/>
    <property type="match status" value="1"/>
</dbReference>
<feature type="signal peptide" evidence="6">
    <location>
        <begin position="1"/>
        <end position="21"/>
    </location>
</feature>
<dbReference type="OrthoDB" id="77201at2759"/>
<keyword evidence="8" id="KW-1185">Reference proteome</keyword>
<dbReference type="GO" id="GO:0071555">
    <property type="term" value="P:cell wall organization"/>
    <property type="evidence" value="ECO:0007669"/>
    <property type="project" value="TreeGrafter"/>
</dbReference>
<evidence type="ECO:0000256" key="2">
    <source>
        <dbReference type="ARBA" id="ARBA00004196"/>
    </source>
</evidence>
<dbReference type="Gene3D" id="3.20.20.80">
    <property type="entry name" value="Glycosidases"/>
    <property type="match status" value="1"/>
</dbReference>
<accession>A0A4Z0Z5W4</accession>
<comment type="similarity">
    <text evidence="3">Belongs to the glycosyl hydrolase 17 family.</text>
</comment>
<feature type="chain" id="PRO_5021281726" description="glucan endo-1,3-beta-D-glucosidase" evidence="6">
    <location>
        <begin position="22"/>
        <end position="314"/>
    </location>
</feature>